<feature type="region of interest" description="Disordered" evidence="1">
    <location>
        <begin position="3709"/>
        <end position="3801"/>
    </location>
</feature>
<feature type="compositionally biased region" description="Polar residues" evidence="1">
    <location>
        <begin position="2116"/>
        <end position="2131"/>
    </location>
</feature>
<feature type="region of interest" description="Disordered" evidence="1">
    <location>
        <begin position="1487"/>
        <end position="1507"/>
    </location>
</feature>
<sequence length="3801" mass="413233">MDSWTLQGDSYSFLRSSLRHRDGTPNHVEIFDITNIPSHRSAISETTCLCDIFGDDCESRPPSLSSSPAAGAFVHPPVPPPIGPGESPESPQVSPPVVDELNDSTSSYHTVPENFEDCREKLSPPTQRENNDHLSEGWESGPLDTAGNNTASSGTSKDVSTRLEQGNTAPTPGRRTADSSPEEPSLTCGDRTLSPGYSNTTTPSPEGRGSALLVVQCSPAPSPQCRETHLPPEPENRYSSPSSESVVPVHSIEARDRASSPGVRDRASSPGVRGTASSPGVRGTASSPGVRDTASSPGVRGTASSPGVGDTASSPGVRGTASSPGVRGTASSPGVRDTASSPGVRGTASSPGVRDTASSPGVRDRASSPGVRGTASSPGVRGTASSPGVRDTASSPGVRGTASSPGVRGTASSPGVRGTASSPGVRGTASSPGVRGTASSPGVRGTASSPGVRGTASSPGVRGTASSPDDTSLSLPETRVAQCLPEPRNISHSPELIANPFSPDYIVSFQPRVRAITPECKPSSLSSPPTIRGTGISPQLGGLTSALPEQKNRDYSPALRNRYYSPEFRNKAYSLDDQWRVSLPDLFSRTSTPELENYVSTPELEDSVSTPELEDSVSTPELEDSVSTPELENSVSTPELKNSVSTSELEDSVSKTELENSVSTPELENSVSTPELEDSVSKTELEDSVSIPELIPHLSPSERDLSSSEEDQSTVSTPAPRYTPPTPVTSSPELRSTSTTPGLRSASITLELRSTSVKPELSLLCVPTELRSTSVTTEVSLASIPQSSELLRSTSLTPEFRSDSSSSTSSYHSGSSSSSDTWTRTSPRTPSRTPSPETRYYSTPSRTPSPETRYNRTPSRTPSPETRYNRTPPRTPSPETRYTRTPPRTPSPETSYNRTPSRTPSPETRYTRTPPRTPSPETSYNRTPSSTPSPETRYNRTPLRTPSPETRYNRTPSRTPSPETRYNRTPSRTPSPEVRYTSPPIQPRSTAQSPEIRITSSTPEIKKRDLTPEVPGEVKAKSLDPRFNSSSPQVSGITYSILSPEARVLVSTPEINSLLSSAELRGRTHLSPERKFTTPTVENRRNSLSPDSTGRGSSPGSRGSNSSPEITGIYSSIVHPPETRDIAASPEPPRYKNLSPEYKTPSPPKSQTVSPYPTYTAPSPLPRYTAPSPRVETACSSSELNTSADSPGLKSPAHSPERRASPGSPGLKSPVHSPERRASPGSPGLKSPAHSPERRASPGSPGVKSPAQSPERRASPGSPGLKSPVHSPERRASPGSPGVKSPAHSPEHRASPGSPARCVGSLSERLITNGTSNPLGNHLSHDSREASPTEESREITSSPVLGEVPVPYNFSAHTPEIINFTSEIINFTPEVRHISPDPTSFSRGRSPSLSPDHGVTGNSPVQRLDDLEPKHTASSLTPDLSDSSNHSHKSPTPEHTCRETSPNPRNKTIDRLTEEDMAHRMSKEDTPSPPLTRFTPVHIIPPAPARPHGHWGNRSTSPSETQANEAIMESENVMESVIEAVTSRRSPTLSSGDNNNRAYNSQTRLEMLERGEEEEEEEREMLWEMQERDRERQRERERNRELEEREREEDERERERARQREEEREREREERARERKERERQREEERERAMGWEREWQAERERERESERQGEEQVPGKGERRQEEASYKGEQVDLSFSARNRKGPASRETAPTSRESRQGMSAARSYSESLLTTRLQQIQQLQQQQHGILHRVAHSSQPETARGGGPGPIKKLQQEPKHKPAIPQLGSSFPGRISADGPSSSMGSELDEEDNEVKWFSDVAFRSLSSGSPQVDYLDMYNSSHCSSTGASQPSTQDSPAGANAAWLAYADLRGSAPRLDNEDFPVPRQQLQPSSGAYYPPLDGLDPSKKYEMGSFECVDVAVEREEPKVRRGVPKRQIQLKRRNTAELKLGENRDGSPIMVPSPVMVPVAPVVTKDSPSLQRHNRETLQRQHSTPAALQEGYRPGPSPKPATEQTERKGKRQKSLSLDETCTKTKMATCLIKSILSKKMQNVGKQTDQEGGGDLSASENKTPPPPESEVSTIKESPKPETQNLSSSINSEDSLSSEDLAVRRETSPNTDVNRQQRSFGVKPSIRPTNRTININSTSPLRSNKRPEPTCTSPEMSPGARFAPVTSPQGNNRIESHCNRSPNHVSPWMRSEPPTTSCPQRNNDRIESPVRNPNSWRTDPVKPEMRSELVFPFESTKHTEKNARMGVKQTHDSKCRHERDVSKRRDEKDDKQGGDSADAAARNTGILAATRANSTQAGMTNIKKLDYHSDSEDHKHPRIKSTYTSKTPEITLKPSPVTEKKKTSSLNVSLSPELETKLEVKHETASPGRTCQRETREEDRRVETSHRETREEDRRVETSHRESREEDRRIGASHRETREEDRRVETSHRETREEDRRVETSHRETREEDRRVETSHRESREEDRRIGTSHRETREEDRRVETSNRETIEEEKGVKTLNKMNEQTENVDANRKGKAKAPLHKVRDVRRLVKNTYNLSFKAMPAPEKEERREESVEERREERREEQGEERGEDRKEERREERSEERYEDRKEEKPIPRPQPMQIEYKAVSWRENKNKTRTFNQTDREMSRGKPKVDSLQQVSTDTTKVPKDPSDVTAKSCTTEEVAVTETELNQHNDTVKTETGNTKVKPSETESPRVTRRHRSVSESSDKPEVVRRDTKPPMLGSSPKLPIKDKEVSSASLVLQDGSNKPKSFSALAPAPPAATSPAPSCPTPASPALVPVPASPAPASSPAPAPKLVSSPGRKASPAPASPPAPTSSPAPVLGTPHSSVPTKTPTPTPSHSVSILVKEKGYQADIGSVVSEAVSEEITRSGGEGGGGGVPRKHINRIEIPLQTRGPSDGGTSDSHRQRTYSSSSTSSVQAASSASSSSTVQAASSVSSSSTVQAASSVSSSSTVQAAPSVSSSSTVQAAPSVSSSSTVQAAPSVSSSSTVQAASSVSSSSTVQGASSFSSSSVNASTSASSFSSSSVNASVSSSPTHSVPSSPRLRRVSAQMDDRVRTTFNQERVSVRATVRDIEQRTASSPPPPQKKTQEDTAEKETVKKSTYSPKLPGSLPGSPALMRRYRPQVIEVRSLSKEIHKQDKQEKTITSSTRPQTIEVHSIANGPPVAPKPKFRQTDANSLSSETQQKPAEATSSFNQHTEEERAVPNEKPSTSATTIQRHLSNDSTPAPNYNKKLSVSAVSSYRPPPTKTTIIASFSHKPASTTVDTETSNERPKQPGASTQGQGQAPSYTQRPTTLTVSAPAPAPTHAPAAPVPAQVPTHAPAQVPTHAPAKHSNQSAVVDITSHPHNLKTTTVCPQEQTMSVTFNNTNQPATVSTNTQVPIYTHHIHTQQPVHRSLSGDHPQRVDDLHFYASDDPPSYDERERFSPLHLPDLPQRKLNRYHPSSSFSSASSRPPPCSCTSGCPSHGLTPPHHHHSPHTPPFPSHSPGQALPYSMGGQPPLRPHQCRADPQPLSSISYQPSSPKSSTLPSPTQPPPGMYQSLHQPQPSMLQPCPADRPLQHPQHMDPRRAPPLHHSPHGQPPVSGGPYSDHSHSPNLPPMDPQYLCSPQSLGPSYGSEYGSLSGSDYPESTGGLGYGQTPRRVLMDPDTGKYFYIEVPVQPLRKMLFDPETGQYVEVLIPQSTMSHSGLYPTSAAPYSPASAAPFSSIHNPNMYAPAPQYLPYGPPAPHPQPQPPRHPEAPAPGTMHQNGAQVSYGSPGSQGSKPEPQNHAPLDQSYLESMYYVPTGMNTSPPDCYHKQPSSLPNTGGKRA</sequence>
<feature type="compositionally biased region" description="Polar residues" evidence="1">
    <location>
        <begin position="3164"/>
        <end position="3186"/>
    </location>
</feature>
<dbReference type="InParanoid" id="A0A674E1A7"/>
<feature type="compositionally biased region" description="Basic and acidic residues" evidence="1">
    <location>
        <begin position="1564"/>
        <end position="1589"/>
    </location>
</feature>
<feature type="region of interest" description="Disordered" evidence="1">
    <location>
        <begin position="3380"/>
        <end position="3630"/>
    </location>
</feature>
<feature type="compositionally biased region" description="Low complexity" evidence="1">
    <location>
        <begin position="2807"/>
        <end position="2832"/>
    </location>
</feature>
<evidence type="ECO:0000313" key="4">
    <source>
        <dbReference type="Proteomes" id="UP000472277"/>
    </source>
</evidence>
<feature type="region of interest" description="Disordered" evidence="1">
    <location>
        <begin position="1823"/>
        <end position="1843"/>
    </location>
</feature>
<feature type="compositionally biased region" description="Low complexity" evidence="1">
    <location>
        <begin position="2074"/>
        <end position="2089"/>
    </location>
</feature>
<gene>
    <name evidence="3" type="primary">LOC115205611</name>
</gene>
<organism evidence="3 4">
    <name type="scientific">Salmo trutta</name>
    <name type="common">Brown trout</name>
    <dbReference type="NCBI Taxonomy" id="8032"/>
    <lineage>
        <taxon>Eukaryota</taxon>
        <taxon>Metazoa</taxon>
        <taxon>Chordata</taxon>
        <taxon>Craniata</taxon>
        <taxon>Vertebrata</taxon>
        <taxon>Euteleostomi</taxon>
        <taxon>Actinopterygii</taxon>
        <taxon>Neopterygii</taxon>
        <taxon>Teleostei</taxon>
        <taxon>Protacanthopterygii</taxon>
        <taxon>Salmoniformes</taxon>
        <taxon>Salmonidae</taxon>
        <taxon>Salmoninae</taxon>
        <taxon>Salmo</taxon>
    </lineage>
</organism>
<feature type="compositionally biased region" description="Low complexity" evidence="1">
    <location>
        <begin position="2783"/>
        <end position="2796"/>
    </location>
</feature>
<feature type="compositionally biased region" description="Low complexity" evidence="1">
    <location>
        <begin position="1089"/>
        <end position="1108"/>
    </location>
</feature>
<feature type="region of interest" description="Disordered" evidence="1">
    <location>
        <begin position="59"/>
        <end position="497"/>
    </location>
</feature>
<feature type="compositionally biased region" description="Polar residues" evidence="1">
    <location>
        <begin position="1149"/>
        <end position="1161"/>
    </location>
</feature>
<feature type="compositionally biased region" description="Polar residues" evidence="1">
    <location>
        <begin position="942"/>
        <end position="974"/>
    </location>
</feature>
<dbReference type="Proteomes" id="UP000472277">
    <property type="component" value="Chromosome 13"/>
</dbReference>
<dbReference type="InterPro" id="IPR052303">
    <property type="entry name" value="CEFIP"/>
</dbReference>
<feature type="compositionally biased region" description="Polar residues" evidence="1">
    <location>
        <begin position="1178"/>
        <end position="1189"/>
    </location>
</feature>
<feature type="compositionally biased region" description="Basic and acidic residues" evidence="1">
    <location>
        <begin position="2224"/>
        <end position="2262"/>
    </location>
</feature>
<dbReference type="SUPFAM" id="SSF57997">
    <property type="entry name" value="Tropomyosin"/>
    <property type="match status" value="1"/>
</dbReference>
<feature type="region of interest" description="Disordered" evidence="1">
    <location>
        <begin position="1527"/>
        <end position="1546"/>
    </location>
</feature>
<feature type="compositionally biased region" description="Polar residues" evidence="1">
    <location>
        <begin position="925"/>
        <end position="936"/>
    </location>
</feature>
<feature type="compositionally biased region" description="Low complexity" evidence="1">
    <location>
        <begin position="3433"/>
        <end position="3460"/>
    </location>
</feature>
<feature type="compositionally biased region" description="Pro residues" evidence="1">
    <location>
        <begin position="2797"/>
        <end position="2806"/>
    </location>
</feature>
<keyword evidence="4" id="KW-1185">Reference proteome</keyword>
<dbReference type="GeneTree" id="ENSGT00940000168499"/>
<dbReference type="PANTHER" id="PTHR33775">
    <property type="entry name" value="CARDIAC-ENRICHED FHL2-INTERACTING PROTEIN-RELATED"/>
    <property type="match status" value="1"/>
</dbReference>
<dbReference type="Pfam" id="PF15232">
    <property type="entry name" value="DUF4585"/>
    <property type="match status" value="1"/>
</dbReference>
<feature type="compositionally biased region" description="Low complexity" evidence="1">
    <location>
        <begin position="3295"/>
        <end position="3316"/>
    </location>
</feature>
<feature type="compositionally biased region" description="Polar residues" evidence="1">
    <location>
        <begin position="2097"/>
        <end position="2108"/>
    </location>
</feature>
<feature type="region of interest" description="Disordered" evidence="1">
    <location>
        <begin position="597"/>
        <end position="747"/>
    </location>
</feature>
<feature type="compositionally biased region" description="Low complexity" evidence="1">
    <location>
        <begin position="3500"/>
        <end position="3520"/>
    </location>
</feature>
<feature type="compositionally biased region" description="Low complexity" evidence="1">
    <location>
        <begin position="797"/>
        <end position="839"/>
    </location>
</feature>
<feature type="compositionally biased region" description="Polar residues" evidence="1">
    <location>
        <begin position="625"/>
        <end position="647"/>
    </location>
</feature>
<feature type="compositionally biased region" description="Basic and acidic residues" evidence="1">
    <location>
        <begin position="2532"/>
        <end position="2583"/>
    </location>
</feature>
<feature type="compositionally biased region" description="Low complexity" evidence="1">
    <location>
        <begin position="1714"/>
        <end position="1731"/>
    </location>
</feature>
<feature type="compositionally biased region" description="Polar residues" evidence="1">
    <location>
        <begin position="1310"/>
        <end position="1319"/>
    </location>
</feature>
<feature type="compositionally biased region" description="Basic and acidic residues" evidence="1">
    <location>
        <begin position="2360"/>
        <end position="2483"/>
    </location>
</feature>
<feature type="compositionally biased region" description="Basic and acidic residues" evidence="1">
    <location>
        <begin position="3077"/>
        <end position="3089"/>
    </location>
</feature>
<reference evidence="3" key="1">
    <citation type="submission" date="2025-08" db="UniProtKB">
        <authorList>
            <consortium name="Ensembl"/>
        </authorList>
    </citation>
    <scope>IDENTIFICATION</scope>
</reference>
<feature type="compositionally biased region" description="Basic and acidic residues" evidence="1">
    <location>
        <begin position="1597"/>
        <end position="1655"/>
    </location>
</feature>
<feature type="compositionally biased region" description="Low complexity" evidence="1">
    <location>
        <begin position="2649"/>
        <end position="2658"/>
    </location>
</feature>
<feature type="compositionally biased region" description="Basic and acidic residues" evidence="1">
    <location>
        <begin position="2343"/>
        <end position="2353"/>
    </location>
</feature>
<feature type="compositionally biased region" description="Basic and acidic residues" evidence="1">
    <location>
        <begin position="1323"/>
        <end position="1338"/>
    </location>
</feature>
<feature type="compositionally biased region" description="Basic and acidic residues" evidence="1">
    <location>
        <begin position="1661"/>
        <end position="1675"/>
    </location>
</feature>
<feature type="region of interest" description="Disordered" evidence="1">
    <location>
        <begin position="1552"/>
        <end position="1793"/>
    </location>
</feature>
<feature type="compositionally biased region" description="Basic and acidic residues" evidence="1">
    <location>
        <begin position="1458"/>
        <end position="1470"/>
    </location>
</feature>
<feature type="compositionally biased region" description="Low complexity" evidence="1">
    <location>
        <begin position="3094"/>
        <end position="3105"/>
    </location>
</feature>
<feature type="compositionally biased region" description="Polar residues" evidence="1">
    <location>
        <begin position="659"/>
        <end position="673"/>
    </location>
</feature>
<feature type="compositionally biased region" description="Polar residues" evidence="1">
    <location>
        <begin position="2060"/>
        <end position="2073"/>
    </location>
</feature>
<feature type="compositionally biased region" description="Polar residues" evidence="1">
    <location>
        <begin position="2725"/>
        <end position="2739"/>
    </location>
</feature>
<feature type="region of interest" description="Disordered" evidence="1">
    <location>
        <begin position="1858"/>
        <end position="1887"/>
    </location>
</feature>
<dbReference type="OMA" id="TRYNRTP"/>
<feature type="compositionally biased region" description="Polar residues" evidence="1">
    <location>
        <begin position="3736"/>
        <end position="3753"/>
    </location>
</feature>
<feature type="region of interest" description="Disordered" evidence="1">
    <location>
        <begin position="519"/>
        <end position="557"/>
    </location>
</feature>
<dbReference type="InterPro" id="IPR027838">
    <property type="entry name" value="DUF4585"/>
</dbReference>
<protein>
    <submittedName>
        <fullName evidence="3">Daf-12-interacting protein 1-like</fullName>
    </submittedName>
</protein>
<feature type="compositionally biased region" description="Low complexity" evidence="1">
    <location>
        <begin position="237"/>
        <end position="249"/>
    </location>
</feature>
<feature type="compositionally biased region" description="Polar residues" evidence="1">
    <location>
        <begin position="3238"/>
        <end position="3257"/>
    </location>
</feature>
<feature type="compositionally biased region" description="Polar residues" evidence="1">
    <location>
        <begin position="1416"/>
        <end position="1428"/>
    </location>
</feature>
<feature type="compositionally biased region" description="Basic and acidic residues" evidence="1">
    <location>
        <begin position="1004"/>
        <end position="1024"/>
    </location>
</feature>
<feature type="compositionally biased region" description="Polar residues" evidence="1">
    <location>
        <begin position="2624"/>
        <end position="2633"/>
    </location>
</feature>
<feature type="compositionally biased region" description="Polar residues" evidence="1">
    <location>
        <begin position="840"/>
        <end position="866"/>
    </location>
</feature>
<feature type="compositionally biased region" description="Basic and acidic residues" evidence="1">
    <location>
        <begin position="2691"/>
        <end position="2707"/>
    </location>
</feature>
<feature type="compositionally biased region" description="Polar residues" evidence="1">
    <location>
        <begin position="146"/>
        <end position="170"/>
    </location>
</feature>
<feature type="region of interest" description="Disordered" evidence="1">
    <location>
        <begin position="1379"/>
        <end position="1452"/>
    </location>
</feature>
<dbReference type="Ensembl" id="ENSSTUT00000108938.1">
    <property type="protein sequence ID" value="ENSSTUP00000101566.1"/>
    <property type="gene ID" value="ENSSTUG00000045434.1"/>
</dbReference>
<name>A0A674E1A7_SALTR</name>
<feature type="compositionally biased region" description="Low complexity" evidence="1">
    <location>
        <begin position="3600"/>
        <end position="3615"/>
    </location>
</feature>
<proteinExistence type="predicted"/>
<feature type="compositionally biased region" description="Basic and acidic residues" evidence="1">
    <location>
        <begin position="3120"/>
        <end position="3133"/>
    </location>
</feature>
<feature type="compositionally biased region" description="Polar residues" evidence="1">
    <location>
        <begin position="3198"/>
        <end position="3230"/>
    </location>
</feature>
<feature type="region of interest" description="Disordered" evidence="1">
    <location>
        <begin position="793"/>
        <end position="1034"/>
    </location>
</feature>
<feature type="compositionally biased region" description="Polar residues" evidence="1">
    <location>
        <begin position="2487"/>
        <end position="2496"/>
    </location>
</feature>
<feature type="compositionally biased region" description="Polar residues" evidence="1">
    <location>
        <begin position="1823"/>
        <end position="1839"/>
    </location>
</feature>
<dbReference type="PANTHER" id="PTHR33775:SF1">
    <property type="entry name" value="PROLINE-RICH BASIC PROTEIN 1"/>
    <property type="match status" value="1"/>
</dbReference>
<feature type="compositionally biased region" description="Basic and acidic residues" evidence="1">
    <location>
        <begin position="1926"/>
        <end position="1937"/>
    </location>
</feature>
<feature type="compositionally biased region" description="Polar residues" evidence="1">
    <location>
        <begin position="464"/>
        <end position="475"/>
    </location>
</feature>
<feature type="compositionally biased region" description="Basic and acidic residues" evidence="1">
    <location>
        <begin position="2611"/>
        <end position="2622"/>
    </location>
</feature>
<feature type="domain" description="DUF4585" evidence="2">
    <location>
        <begin position="3626"/>
        <end position="3694"/>
    </location>
</feature>
<reference evidence="3" key="2">
    <citation type="submission" date="2025-09" db="UniProtKB">
        <authorList>
            <consortium name="Ensembl"/>
        </authorList>
    </citation>
    <scope>IDENTIFICATION</scope>
</reference>
<feature type="compositionally biased region" description="Polar residues" evidence="1">
    <location>
        <begin position="195"/>
        <end position="204"/>
    </location>
</feature>
<evidence type="ECO:0000256" key="1">
    <source>
        <dbReference type="SAM" id="MobiDB-lite"/>
    </source>
</evidence>
<feature type="region of interest" description="Disordered" evidence="1">
    <location>
        <begin position="1954"/>
        <end position="2014"/>
    </location>
</feature>
<feature type="compositionally biased region" description="Pro residues" evidence="1">
    <location>
        <begin position="3713"/>
        <end position="3725"/>
    </location>
</feature>
<feature type="compositionally biased region" description="Basic and acidic residues" evidence="1">
    <location>
        <begin position="252"/>
        <end position="267"/>
    </location>
</feature>
<feature type="compositionally biased region" description="Pro residues" evidence="1">
    <location>
        <begin position="2770"/>
        <end position="2782"/>
    </location>
</feature>
<feature type="region of interest" description="Disordered" evidence="1">
    <location>
        <begin position="1458"/>
        <end position="1477"/>
    </location>
</feature>
<dbReference type="GO" id="GO:0005654">
    <property type="term" value="C:nucleoplasm"/>
    <property type="evidence" value="ECO:0007669"/>
    <property type="project" value="TreeGrafter"/>
</dbReference>
<feature type="compositionally biased region" description="Basic and acidic residues" evidence="1">
    <location>
        <begin position="2292"/>
        <end position="2304"/>
    </location>
</feature>
<feature type="region of interest" description="Disordered" evidence="1">
    <location>
        <begin position="2026"/>
        <end position="2834"/>
    </location>
</feature>
<feature type="compositionally biased region" description="Basic and acidic residues" evidence="1">
    <location>
        <begin position="226"/>
        <end position="236"/>
    </location>
</feature>
<feature type="compositionally biased region" description="Low complexity" evidence="1">
    <location>
        <begin position="877"/>
        <end position="924"/>
    </location>
</feature>
<feature type="compositionally biased region" description="Low complexity" evidence="1">
    <location>
        <begin position="2900"/>
        <end position="3032"/>
    </location>
</feature>
<feature type="compositionally biased region" description="Polar residues" evidence="1">
    <location>
        <begin position="2155"/>
        <end position="2173"/>
    </location>
</feature>
<evidence type="ECO:0000313" key="3">
    <source>
        <dbReference type="Ensembl" id="ENSSTUP00000101566.1"/>
    </source>
</evidence>
<feature type="compositionally biased region" description="Polar residues" evidence="1">
    <location>
        <begin position="1497"/>
        <end position="1507"/>
    </location>
</feature>
<feature type="compositionally biased region" description="Polar residues" evidence="1">
    <location>
        <begin position="1381"/>
        <end position="1393"/>
    </location>
</feature>
<feature type="compositionally biased region" description="Polar residues" evidence="1">
    <location>
        <begin position="987"/>
        <end position="1003"/>
    </location>
</feature>
<feature type="compositionally biased region" description="Polar residues" evidence="1">
    <location>
        <begin position="728"/>
        <end position="747"/>
    </location>
</feature>
<feature type="compositionally biased region" description="Polar residues" evidence="1">
    <location>
        <begin position="3267"/>
        <end position="3288"/>
    </location>
</feature>
<feature type="region of interest" description="Disordered" evidence="1">
    <location>
        <begin position="1069"/>
        <end position="1352"/>
    </location>
</feature>
<feature type="compositionally biased region" description="Pro residues" evidence="1">
    <location>
        <begin position="2746"/>
        <end position="2762"/>
    </location>
</feature>
<accession>A0A674E1A7</accession>
<evidence type="ECO:0000259" key="2">
    <source>
        <dbReference type="Pfam" id="PF15232"/>
    </source>
</evidence>
<feature type="compositionally biased region" description="Low complexity" evidence="1">
    <location>
        <begin position="84"/>
        <end position="99"/>
    </location>
</feature>
<feature type="compositionally biased region" description="Basic and acidic residues" evidence="1">
    <location>
        <begin position="3387"/>
        <end position="3399"/>
    </location>
</feature>
<feature type="region of interest" description="Disordered" evidence="1">
    <location>
        <begin position="2853"/>
        <end position="3327"/>
    </location>
</feature>
<feature type="region of interest" description="Disordered" evidence="1">
    <location>
        <begin position="1926"/>
        <end position="1945"/>
    </location>
</feature>